<gene>
    <name evidence="2" type="ORF">GA0074692_5926</name>
</gene>
<dbReference type="EMBL" id="FMHW01000002">
    <property type="protein sequence ID" value="SCL40683.1"/>
    <property type="molecule type" value="Genomic_DNA"/>
</dbReference>
<name>A0A1C6TGQ5_9ACTN</name>
<dbReference type="AlphaFoldDB" id="A0A1C6TGQ5"/>
<dbReference type="Pfam" id="PF13302">
    <property type="entry name" value="Acetyltransf_3"/>
    <property type="match status" value="1"/>
</dbReference>
<organism evidence="2 3">
    <name type="scientific">Micromonospora pallida</name>
    <dbReference type="NCBI Taxonomy" id="145854"/>
    <lineage>
        <taxon>Bacteria</taxon>
        <taxon>Bacillati</taxon>
        <taxon>Actinomycetota</taxon>
        <taxon>Actinomycetes</taxon>
        <taxon>Micromonosporales</taxon>
        <taxon>Micromonosporaceae</taxon>
        <taxon>Micromonospora</taxon>
    </lineage>
</organism>
<evidence type="ECO:0000313" key="2">
    <source>
        <dbReference type="EMBL" id="SCL40683.1"/>
    </source>
</evidence>
<evidence type="ECO:0000313" key="3">
    <source>
        <dbReference type="Proteomes" id="UP000198959"/>
    </source>
</evidence>
<dbReference type="OrthoDB" id="3774915at2"/>
<accession>A0A1C6TGQ5</accession>
<protein>
    <submittedName>
        <fullName evidence="2">Protein N-acetyltransferase, RimJ/RimL family</fullName>
    </submittedName>
</protein>
<sequence length="196" mass="22108">MFDETAAIPSGLHHERFVATPLTTDTAALDYASYMASPHVIRAHSDGRWPIDGFTLEDDLKLVAKHQADHENRRAFTFVLLAPSLREALGCLYVNPLREYLQRAGADRRILDAVPAASAMVTFWLRQDQQGTGLADVVVEAVNDWLLTEWPLATHLFRVLPDERSSCAALDRLNLRKTRLSLPGDTRPYVWYQPLV</sequence>
<keyword evidence="3" id="KW-1185">Reference proteome</keyword>
<dbReference type="InterPro" id="IPR000182">
    <property type="entry name" value="GNAT_dom"/>
</dbReference>
<keyword evidence="2" id="KW-0808">Transferase</keyword>
<dbReference type="STRING" id="145854.GA0074692_5926"/>
<proteinExistence type="predicted"/>
<dbReference type="GO" id="GO:0016747">
    <property type="term" value="F:acyltransferase activity, transferring groups other than amino-acyl groups"/>
    <property type="evidence" value="ECO:0007669"/>
    <property type="project" value="InterPro"/>
</dbReference>
<dbReference type="Proteomes" id="UP000198959">
    <property type="component" value="Unassembled WGS sequence"/>
</dbReference>
<dbReference type="InterPro" id="IPR016181">
    <property type="entry name" value="Acyl_CoA_acyltransferase"/>
</dbReference>
<dbReference type="RefSeq" id="WP_091650146.1">
    <property type="nucleotide sequence ID" value="NZ_FMHW01000002.1"/>
</dbReference>
<reference evidence="3" key="1">
    <citation type="submission" date="2016-06" db="EMBL/GenBank/DDBJ databases">
        <authorList>
            <person name="Varghese N."/>
            <person name="Submissions Spin"/>
        </authorList>
    </citation>
    <scope>NUCLEOTIDE SEQUENCE [LARGE SCALE GENOMIC DNA]</scope>
    <source>
        <strain evidence="3">DSM 43817</strain>
    </source>
</reference>
<dbReference type="SUPFAM" id="SSF55729">
    <property type="entry name" value="Acyl-CoA N-acyltransferases (Nat)"/>
    <property type="match status" value="1"/>
</dbReference>
<dbReference type="Gene3D" id="3.40.630.30">
    <property type="match status" value="1"/>
</dbReference>
<evidence type="ECO:0000259" key="1">
    <source>
        <dbReference type="Pfam" id="PF13302"/>
    </source>
</evidence>
<feature type="domain" description="N-acetyltransferase" evidence="1">
    <location>
        <begin position="21"/>
        <end position="173"/>
    </location>
</feature>